<dbReference type="Proteomes" id="UP000092445">
    <property type="component" value="Unassembled WGS sequence"/>
</dbReference>
<protein>
    <submittedName>
        <fullName evidence="1">Uncharacterized protein</fullName>
    </submittedName>
</protein>
<dbReference type="EnsemblMetazoa" id="GPAI004064-RA">
    <property type="protein sequence ID" value="GPAI004064-PA"/>
    <property type="gene ID" value="GPAI004064"/>
</dbReference>
<accession>A0A1A9Z4Z2</accession>
<proteinExistence type="predicted"/>
<dbReference type="AlphaFoldDB" id="A0A1A9Z4Z2"/>
<reference evidence="2" key="1">
    <citation type="submission" date="2014-03" db="EMBL/GenBank/DDBJ databases">
        <authorList>
            <person name="Aksoy S."/>
            <person name="Warren W."/>
            <person name="Wilson R.K."/>
        </authorList>
    </citation>
    <scope>NUCLEOTIDE SEQUENCE [LARGE SCALE GENOMIC DNA]</scope>
    <source>
        <strain evidence="2">IAEA</strain>
    </source>
</reference>
<name>A0A1A9Z4Z2_GLOPL</name>
<keyword evidence="2" id="KW-1185">Reference proteome</keyword>
<dbReference type="VEuPathDB" id="VectorBase:GPAI004064"/>
<reference evidence="1" key="2">
    <citation type="submission" date="2020-05" db="UniProtKB">
        <authorList>
            <consortium name="EnsemblMetazoa"/>
        </authorList>
    </citation>
    <scope>IDENTIFICATION</scope>
    <source>
        <strain evidence="1">IAEA</strain>
    </source>
</reference>
<organism evidence="1 2">
    <name type="scientific">Glossina pallidipes</name>
    <name type="common">Tsetse fly</name>
    <dbReference type="NCBI Taxonomy" id="7398"/>
    <lineage>
        <taxon>Eukaryota</taxon>
        <taxon>Metazoa</taxon>
        <taxon>Ecdysozoa</taxon>
        <taxon>Arthropoda</taxon>
        <taxon>Hexapoda</taxon>
        <taxon>Insecta</taxon>
        <taxon>Pterygota</taxon>
        <taxon>Neoptera</taxon>
        <taxon>Endopterygota</taxon>
        <taxon>Diptera</taxon>
        <taxon>Brachycera</taxon>
        <taxon>Muscomorpha</taxon>
        <taxon>Hippoboscoidea</taxon>
        <taxon>Glossinidae</taxon>
        <taxon>Glossina</taxon>
    </lineage>
</organism>
<evidence type="ECO:0000313" key="2">
    <source>
        <dbReference type="Proteomes" id="UP000092445"/>
    </source>
</evidence>
<sequence length="234" mass="25870">MAPRELLGGKHLCLENNCKEVATSYISATIQIWFNMCSKKNICSNKILSFIRVLLTLAEPAPISLNIPGEAVTCASSAGQKPIDLVKLPTVNVSTPAFVTEPEGEAKMDSVFENDEDALGLRPNMIYEKCHRMEMGDYSNNSSPRYKRDLIGTIGIERTIVLLYAAEKKGKHWHNLALNKLSPPQERAGICDLVGMLNGVALLRVIRDRLTCLPEVKQSTENSDCMVHRTPSLS</sequence>
<evidence type="ECO:0000313" key="1">
    <source>
        <dbReference type="EnsemblMetazoa" id="GPAI004064-PA"/>
    </source>
</evidence>